<proteinExistence type="predicted"/>
<accession>A0AA40F5P2</accession>
<evidence type="ECO:0000313" key="3">
    <source>
        <dbReference type="Proteomes" id="UP001172155"/>
    </source>
</evidence>
<organism evidence="2 3">
    <name type="scientific">Schizothecium vesticola</name>
    <dbReference type="NCBI Taxonomy" id="314040"/>
    <lineage>
        <taxon>Eukaryota</taxon>
        <taxon>Fungi</taxon>
        <taxon>Dikarya</taxon>
        <taxon>Ascomycota</taxon>
        <taxon>Pezizomycotina</taxon>
        <taxon>Sordariomycetes</taxon>
        <taxon>Sordariomycetidae</taxon>
        <taxon>Sordariales</taxon>
        <taxon>Schizotheciaceae</taxon>
        <taxon>Schizothecium</taxon>
    </lineage>
</organism>
<name>A0AA40F5P2_9PEZI</name>
<dbReference type="EMBL" id="JAUKUD010000002">
    <property type="protein sequence ID" value="KAK0751728.1"/>
    <property type="molecule type" value="Genomic_DNA"/>
</dbReference>
<reference evidence="2" key="1">
    <citation type="submission" date="2023-06" db="EMBL/GenBank/DDBJ databases">
        <title>Genome-scale phylogeny and comparative genomics of the fungal order Sordariales.</title>
        <authorList>
            <consortium name="Lawrence Berkeley National Laboratory"/>
            <person name="Hensen N."/>
            <person name="Bonometti L."/>
            <person name="Westerberg I."/>
            <person name="Brannstrom I.O."/>
            <person name="Guillou S."/>
            <person name="Cros-Aarteil S."/>
            <person name="Calhoun S."/>
            <person name="Haridas S."/>
            <person name="Kuo A."/>
            <person name="Mondo S."/>
            <person name="Pangilinan J."/>
            <person name="Riley R."/>
            <person name="LaButti K."/>
            <person name="Andreopoulos B."/>
            <person name="Lipzen A."/>
            <person name="Chen C."/>
            <person name="Yanf M."/>
            <person name="Daum C."/>
            <person name="Ng V."/>
            <person name="Clum A."/>
            <person name="Steindorff A."/>
            <person name="Ohm R."/>
            <person name="Martin F."/>
            <person name="Silar P."/>
            <person name="Natvig D."/>
            <person name="Lalanne C."/>
            <person name="Gautier V."/>
            <person name="Ament-velasquez S.L."/>
            <person name="Kruys A."/>
            <person name="Hutchinson M.I."/>
            <person name="Powell A.J."/>
            <person name="Barry K."/>
            <person name="Miller A.N."/>
            <person name="Grigoriev I.V."/>
            <person name="Debuchy R."/>
            <person name="Gladieux P."/>
            <person name="Thoren M.H."/>
            <person name="Johannesson H."/>
        </authorList>
    </citation>
    <scope>NUCLEOTIDE SEQUENCE</scope>
    <source>
        <strain evidence="2">SMH3187-1</strain>
    </source>
</reference>
<keyword evidence="3" id="KW-1185">Reference proteome</keyword>
<comment type="caution">
    <text evidence="2">The sequence shown here is derived from an EMBL/GenBank/DDBJ whole genome shotgun (WGS) entry which is preliminary data.</text>
</comment>
<evidence type="ECO:0000313" key="2">
    <source>
        <dbReference type="EMBL" id="KAK0751728.1"/>
    </source>
</evidence>
<feature type="signal peptide" evidence="1">
    <location>
        <begin position="1"/>
        <end position="18"/>
    </location>
</feature>
<dbReference type="AlphaFoldDB" id="A0AA40F5P2"/>
<sequence length="234" mass="25360">MKVTSPLFIFAIAAAVDAAAVADLQEDKRWCVLPGQPCFKRDAVASAMTESLQSAGGLSVRDDGFSPSAAVAKRQIDALALAIAASQANPSAYYYGLNLPSHFAPEATEAETTTEKRDASPWCVLPGQPCFKKREANPWCVLPGQPCFKKRDTISVPDRRDASPWCVLPGQPCFKKRSVEEEKRWCVLRGQPCFKRDAEAEASCNTPGGACTLAQRDLHAVYSIARSIVDAHSE</sequence>
<evidence type="ECO:0000256" key="1">
    <source>
        <dbReference type="SAM" id="SignalP"/>
    </source>
</evidence>
<feature type="chain" id="PRO_5041202581" description="Mating pheromone" evidence="1">
    <location>
        <begin position="19"/>
        <end position="234"/>
    </location>
</feature>
<keyword evidence="1" id="KW-0732">Signal</keyword>
<protein>
    <recommendedName>
        <fullName evidence="4">Mating pheromone</fullName>
    </recommendedName>
</protein>
<gene>
    <name evidence="2" type="ORF">B0T18DRAFT_444153</name>
</gene>
<dbReference type="Proteomes" id="UP001172155">
    <property type="component" value="Unassembled WGS sequence"/>
</dbReference>
<evidence type="ECO:0008006" key="4">
    <source>
        <dbReference type="Google" id="ProtNLM"/>
    </source>
</evidence>